<dbReference type="Pfam" id="PF12569">
    <property type="entry name" value="NatA_aux_su"/>
    <property type="match status" value="1"/>
</dbReference>
<sequence>MPKTSSSQPLPQKELAVFRRIVKCYENKQFKTGLKLCKQILEKKDFAEHGETLSMRGLILNCLGKELEALETVKLGLKRDIGSYVCWHVYGLVLRQHKKYDEALVAYKQALKRDELNQQILRDLCLLQIQVRDFDGYKDTRFKLLSLRPQSISWYGYATALHLLKEYDLAFNIIEEYLKCEPPQFKNDNKQKIEFFSRSELILYQIMILKESGKYQEALEHLEQNSTLVVDKLAYLENRAQILMLLNNKEAASKVYERLITRNPENGFYYQQLEAALGFTEGDTDKRLRLYDSFAERLPMATLPQILPLYFIQDEGFKVRVFNWVLLLLRKGVPSLFKSLVPIYKFPSKVAILENMLKDFASKIDKKGYAKACLSDLDDYRETPTTSMWLYYLIAQHYDKVGKYQLAMEFIDRAITHTPNMIDLYMAKAKILKHQGNLYAAADVMEFAQSFDTADRYLNSKCAKYLLRVSLVDEAEAMCAKFTREGVNASVTLNEMQCMWYAIEQCKAYMAKGKYGDALRKCHQVEAHFISITDDQFDFHTYCLRKTTLTSYIELLRLEDHLRKNSWYYKISKLATKIYLRMHDRPQDIFKQNGLEENMSPEELKKLKRKQKKQQLREEAEKKGQTQKPAPKREEGIEPVGEDIDGEVLLKTEDPLKEAAKFISPVLRYGCDKVSGNILAFDVYHRKKRPLLMIQCLLAAKKVNPDHPHVHLATLKLHQFLAENQQEGTIGLLIGAWAKSFYPKDFDPVKYNDEYIQKHQDVGKAWISYWEGSTLLNPSSASAVKERVMFHLKNVEVNGKPLQSKFKLKDVLKLYELVTIGVLGDWSSDEISELRRACAQIYPHSTALGGGMPAKQYAEKHGQTVPEPEKN</sequence>
<feature type="repeat" description="TPR" evidence="3">
    <location>
        <begin position="84"/>
        <end position="117"/>
    </location>
</feature>
<comment type="caution">
    <text evidence="5">The sequence shown here is derived from an EMBL/GenBank/DDBJ whole genome shotgun (WGS) entry which is preliminary data.</text>
</comment>
<evidence type="ECO:0000256" key="2">
    <source>
        <dbReference type="ARBA" id="ARBA00022803"/>
    </source>
</evidence>
<proteinExistence type="predicted"/>
<dbReference type="Proteomes" id="UP001177023">
    <property type="component" value="Unassembled WGS sequence"/>
</dbReference>
<dbReference type="EMBL" id="CATQJA010002654">
    <property type="protein sequence ID" value="CAJ0578824.1"/>
    <property type="molecule type" value="Genomic_DNA"/>
</dbReference>
<evidence type="ECO:0000256" key="1">
    <source>
        <dbReference type="ARBA" id="ARBA00022737"/>
    </source>
</evidence>
<reference evidence="5" key="1">
    <citation type="submission" date="2023-06" db="EMBL/GenBank/DDBJ databases">
        <authorList>
            <person name="Delattre M."/>
        </authorList>
    </citation>
    <scope>NUCLEOTIDE SEQUENCE</scope>
    <source>
        <strain evidence="5">AF72</strain>
    </source>
</reference>
<feature type="non-terminal residue" evidence="5">
    <location>
        <position position="871"/>
    </location>
</feature>
<name>A0AA36G453_9BILA</name>
<dbReference type="Gene3D" id="1.25.40.1040">
    <property type="match status" value="1"/>
</dbReference>
<evidence type="ECO:0000256" key="3">
    <source>
        <dbReference type="PROSITE-ProRule" id="PRU00339"/>
    </source>
</evidence>
<dbReference type="PROSITE" id="PS50005">
    <property type="entry name" value="TPR"/>
    <property type="match status" value="2"/>
</dbReference>
<feature type="repeat" description="TPR" evidence="3">
    <location>
        <begin position="388"/>
        <end position="421"/>
    </location>
</feature>
<dbReference type="FunFam" id="1.25.40.1040:FF:000003">
    <property type="entry name" value="N-terminal acetyltransferase A, auxiliary subunit"/>
    <property type="match status" value="1"/>
</dbReference>
<feature type="compositionally biased region" description="Basic and acidic residues" evidence="4">
    <location>
        <begin position="857"/>
        <end position="871"/>
    </location>
</feature>
<gene>
    <name evidence="5" type="ORF">MSPICULIGERA_LOCUS17065</name>
</gene>
<keyword evidence="1" id="KW-0677">Repeat</keyword>
<dbReference type="InterPro" id="IPR021183">
    <property type="entry name" value="NatA_aux_su"/>
</dbReference>
<dbReference type="PANTHER" id="PTHR22767">
    <property type="entry name" value="N-TERMINAL ACETYLTRANSFERASE-RELATED"/>
    <property type="match status" value="1"/>
</dbReference>
<dbReference type="SUPFAM" id="SSF48452">
    <property type="entry name" value="TPR-like"/>
    <property type="match status" value="2"/>
</dbReference>
<accession>A0AA36G453</accession>
<feature type="compositionally biased region" description="Basic and acidic residues" evidence="4">
    <location>
        <begin position="615"/>
        <end position="624"/>
    </location>
</feature>
<keyword evidence="2 3" id="KW-0802">TPR repeat</keyword>
<dbReference type="GO" id="GO:0031415">
    <property type="term" value="C:NatA complex"/>
    <property type="evidence" value="ECO:0007669"/>
    <property type="project" value="TreeGrafter"/>
</dbReference>
<dbReference type="Gene3D" id="1.25.40.1010">
    <property type="match status" value="1"/>
</dbReference>
<evidence type="ECO:0000256" key="4">
    <source>
        <dbReference type="SAM" id="MobiDB-lite"/>
    </source>
</evidence>
<evidence type="ECO:0000313" key="5">
    <source>
        <dbReference type="EMBL" id="CAJ0578824.1"/>
    </source>
</evidence>
<organism evidence="5 6">
    <name type="scientific">Mesorhabditis spiculigera</name>
    <dbReference type="NCBI Taxonomy" id="96644"/>
    <lineage>
        <taxon>Eukaryota</taxon>
        <taxon>Metazoa</taxon>
        <taxon>Ecdysozoa</taxon>
        <taxon>Nematoda</taxon>
        <taxon>Chromadorea</taxon>
        <taxon>Rhabditida</taxon>
        <taxon>Rhabditina</taxon>
        <taxon>Rhabditomorpha</taxon>
        <taxon>Rhabditoidea</taxon>
        <taxon>Rhabditidae</taxon>
        <taxon>Mesorhabditinae</taxon>
        <taxon>Mesorhabditis</taxon>
    </lineage>
</organism>
<feature type="region of interest" description="Disordered" evidence="4">
    <location>
        <begin position="852"/>
        <end position="871"/>
    </location>
</feature>
<dbReference type="Pfam" id="PF13181">
    <property type="entry name" value="TPR_8"/>
    <property type="match status" value="1"/>
</dbReference>
<dbReference type="SMART" id="SM00028">
    <property type="entry name" value="TPR"/>
    <property type="match status" value="6"/>
</dbReference>
<dbReference type="PIRSF" id="PIRSF000422">
    <property type="entry name" value="N-terminal-AcTrfase-A_aux_su"/>
    <property type="match status" value="1"/>
</dbReference>
<evidence type="ECO:0000313" key="6">
    <source>
        <dbReference type="Proteomes" id="UP001177023"/>
    </source>
</evidence>
<dbReference type="AlphaFoldDB" id="A0AA36G453"/>
<feature type="region of interest" description="Disordered" evidence="4">
    <location>
        <begin position="600"/>
        <end position="638"/>
    </location>
</feature>
<dbReference type="InterPro" id="IPR019734">
    <property type="entry name" value="TPR_rpt"/>
</dbReference>
<protein>
    <submittedName>
        <fullName evidence="5">Uncharacterized protein</fullName>
    </submittedName>
</protein>
<keyword evidence="6" id="KW-1185">Reference proteome</keyword>
<dbReference type="InterPro" id="IPR011990">
    <property type="entry name" value="TPR-like_helical_dom_sf"/>
</dbReference>
<dbReference type="PANTHER" id="PTHR22767:SF2">
    <property type="entry name" value="N(ALPHA)-ACETYLTRANSFERASE 15_16, ISOFORM A"/>
    <property type="match status" value="1"/>
</dbReference>